<evidence type="ECO:0000313" key="1">
    <source>
        <dbReference type="EMBL" id="KAJ7991257.1"/>
    </source>
</evidence>
<evidence type="ECO:0000313" key="2">
    <source>
        <dbReference type="Proteomes" id="UP001157502"/>
    </source>
</evidence>
<comment type="caution">
    <text evidence="1">The sequence shown here is derived from an EMBL/GenBank/DDBJ whole genome shotgun (WGS) entry which is preliminary data.</text>
</comment>
<organism evidence="1 2">
    <name type="scientific">Dallia pectoralis</name>
    <name type="common">Alaska blackfish</name>
    <dbReference type="NCBI Taxonomy" id="75939"/>
    <lineage>
        <taxon>Eukaryota</taxon>
        <taxon>Metazoa</taxon>
        <taxon>Chordata</taxon>
        <taxon>Craniata</taxon>
        <taxon>Vertebrata</taxon>
        <taxon>Euteleostomi</taxon>
        <taxon>Actinopterygii</taxon>
        <taxon>Neopterygii</taxon>
        <taxon>Teleostei</taxon>
        <taxon>Protacanthopterygii</taxon>
        <taxon>Esociformes</taxon>
        <taxon>Umbridae</taxon>
        <taxon>Dallia</taxon>
    </lineage>
</organism>
<dbReference type="EMBL" id="CM055754">
    <property type="protein sequence ID" value="KAJ7991257.1"/>
    <property type="molecule type" value="Genomic_DNA"/>
</dbReference>
<protein>
    <submittedName>
        <fullName evidence="1">Uncharacterized protein</fullName>
    </submittedName>
</protein>
<accession>A0ACC2FIW2</accession>
<reference evidence="1" key="1">
    <citation type="submission" date="2021-05" db="EMBL/GenBank/DDBJ databases">
        <authorList>
            <person name="Pan Q."/>
            <person name="Jouanno E."/>
            <person name="Zahm M."/>
            <person name="Klopp C."/>
            <person name="Cabau C."/>
            <person name="Louis A."/>
            <person name="Berthelot C."/>
            <person name="Parey E."/>
            <person name="Roest Crollius H."/>
            <person name="Montfort J."/>
            <person name="Robinson-Rechavi M."/>
            <person name="Bouchez O."/>
            <person name="Lampietro C."/>
            <person name="Lopez Roques C."/>
            <person name="Donnadieu C."/>
            <person name="Postlethwait J."/>
            <person name="Bobe J."/>
            <person name="Dillon D."/>
            <person name="Chandos A."/>
            <person name="von Hippel F."/>
            <person name="Guiguen Y."/>
        </authorList>
    </citation>
    <scope>NUCLEOTIDE SEQUENCE</scope>
    <source>
        <strain evidence="1">YG-Jan2019</strain>
    </source>
</reference>
<sequence length="120" mass="13655">MGCPKLRPSDSGYEQQSYWRHMAEVLKKAVDEWKLTEKEPAVVTDNAANMSVAVEIAGYPHVRCFESRGAACPQTTKCRSRIRRICTFFYRSTSAAEALKRNQKMLGLPHHKLITDVVVR</sequence>
<dbReference type="Proteomes" id="UP001157502">
    <property type="component" value="Chromosome 27"/>
</dbReference>
<proteinExistence type="predicted"/>
<gene>
    <name evidence="1" type="ORF">DPEC_G00295440</name>
</gene>
<name>A0ACC2FIW2_DALPE</name>
<keyword evidence="2" id="KW-1185">Reference proteome</keyword>